<dbReference type="SUPFAM" id="SSF54695">
    <property type="entry name" value="POZ domain"/>
    <property type="match status" value="1"/>
</dbReference>
<name>A0A9J7L8Y9_BRAFL</name>
<evidence type="ECO:0000256" key="2">
    <source>
        <dbReference type="ARBA" id="ARBA00022737"/>
    </source>
</evidence>
<dbReference type="Pfam" id="PF00651">
    <property type="entry name" value="BTB"/>
    <property type="match status" value="1"/>
</dbReference>
<gene>
    <name evidence="5" type="primary">LOC118416526</name>
</gene>
<dbReference type="SMART" id="SM00875">
    <property type="entry name" value="BACK"/>
    <property type="match status" value="1"/>
</dbReference>
<dbReference type="KEGG" id="bfo:118416526"/>
<evidence type="ECO:0000313" key="5">
    <source>
        <dbReference type="RefSeq" id="XP_035677549.1"/>
    </source>
</evidence>
<dbReference type="InterPro" id="IPR011333">
    <property type="entry name" value="SKP1/BTB/POZ_sf"/>
</dbReference>
<dbReference type="AlphaFoldDB" id="A0A9J7L8Y9"/>
<evidence type="ECO:0000256" key="1">
    <source>
        <dbReference type="ARBA" id="ARBA00022441"/>
    </source>
</evidence>
<proteinExistence type="predicted"/>
<dbReference type="InterPro" id="IPR015915">
    <property type="entry name" value="Kelch-typ_b-propeller"/>
</dbReference>
<sequence>MFTGDMAESRQKTVVLQGLDAGMFKKILSYIYSGTLHVSLDKVQPLYQAADLLQLDYVRDTCSSYMSMNVERSTCVDLYMFADVFSVGIVKQQCLQWSARHFSEFSFNEEFCSLSLNQLTEIISHDNLDVKEETTVWEAVVRWVQHSREDRLHHLPSILSHIRLNLLTTDDTAAILDHPLVREDPGRNEVIRNVIHKAKLNLKPRLGMTMEMALLYNAAPGSNELLFMNPQEGKYISCSYKLEDLPDSTAITVTSDNDIYILKTIESENKKQLSLFQYNPVVNLWEQSGVPSISERPEDDFSLYEEHLFKVDQNFYYLAVNDGRSLQQMRKYNPRTNQWQECSELQLDMAFEDVAVLSCDSHIYFLTNKEMHRYDPVEDRWCKRTPPGIFHSVCTAVAMGTEIFCTDSPFTHTMVYDTESDRWQKLRGWEKPGNLDVDGSQSLFVLGNQLHILLACDSDLHDDMVYLVYVYDRSADAWAKLNANLPNNNDYYTFGSSSPVARMYVPYLKST</sequence>
<dbReference type="RefSeq" id="XP_035677549.1">
    <property type="nucleotide sequence ID" value="XM_035821656.1"/>
</dbReference>
<dbReference type="PROSITE" id="PS50097">
    <property type="entry name" value="BTB"/>
    <property type="match status" value="1"/>
</dbReference>
<feature type="domain" description="BTB" evidence="3">
    <location>
        <begin position="1"/>
        <end position="40"/>
    </location>
</feature>
<dbReference type="Gene3D" id="2.120.10.80">
    <property type="entry name" value="Kelch-type beta propeller"/>
    <property type="match status" value="1"/>
</dbReference>
<keyword evidence="2" id="KW-0677">Repeat</keyword>
<accession>A0A9J7L8Y9</accession>
<evidence type="ECO:0000259" key="3">
    <source>
        <dbReference type="PROSITE" id="PS50097"/>
    </source>
</evidence>
<reference evidence="5" key="2">
    <citation type="submission" date="2025-08" db="UniProtKB">
        <authorList>
            <consortium name="RefSeq"/>
        </authorList>
    </citation>
    <scope>IDENTIFICATION</scope>
    <source>
        <strain evidence="5">S238N-H82</strain>
        <tissue evidence="5">Testes</tissue>
    </source>
</reference>
<keyword evidence="1" id="KW-0880">Kelch repeat</keyword>
<dbReference type="GO" id="GO:0043161">
    <property type="term" value="P:proteasome-mediated ubiquitin-dependent protein catabolic process"/>
    <property type="evidence" value="ECO:0000318"/>
    <property type="project" value="GO_Central"/>
</dbReference>
<dbReference type="PANTHER" id="PTHR24412">
    <property type="entry name" value="KELCH PROTEIN"/>
    <property type="match status" value="1"/>
</dbReference>
<organism evidence="4 5">
    <name type="scientific">Branchiostoma floridae</name>
    <name type="common">Florida lancelet</name>
    <name type="synonym">Amphioxus</name>
    <dbReference type="NCBI Taxonomy" id="7739"/>
    <lineage>
        <taxon>Eukaryota</taxon>
        <taxon>Metazoa</taxon>
        <taxon>Chordata</taxon>
        <taxon>Cephalochordata</taxon>
        <taxon>Leptocardii</taxon>
        <taxon>Amphioxiformes</taxon>
        <taxon>Branchiostomatidae</taxon>
        <taxon>Branchiostoma</taxon>
    </lineage>
</organism>
<dbReference type="GO" id="GO:1990756">
    <property type="term" value="F:ubiquitin-like ligase-substrate adaptor activity"/>
    <property type="evidence" value="ECO:0000318"/>
    <property type="project" value="GO_Central"/>
</dbReference>
<dbReference type="OrthoDB" id="6359816at2759"/>
<keyword evidence="4" id="KW-1185">Reference proteome</keyword>
<dbReference type="FunFam" id="1.25.40.420:FF:000001">
    <property type="entry name" value="Kelch-like family member 12"/>
    <property type="match status" value="1"/>
</dbReference>
<dbReference type="InterPro" id="IPR011705">
    <property type="entry name" value="BACK"/>
</dbReference>
<dbReference type="Gene3D" id="3.30.710.10">
    <property type="entry name" value="Potassium Channel Kv1.1, Chain A"/>
    <property type="match status" value="1"/>
</dbReference>
<dbReference type="Pfam" id="PF07707">
    <property type="entry name" value="BACK"/>
    <property type="match status" value="1"/>
</dbReference>
<evidence type="ECO:0000313" key="4">
    <source>
        <dbReference type="Proteomes" id="UP000001554"/>
    </source>
</evidence>
<reference evidence="4" key="1">
    <citation type="journal article" date="2020" name="Nat. Ecol. Evol.">
        <title>Deeply conserved synteny resolves early events in vertebrate evolution.</title>
        <authorList>
            <person name="Simakov O."/>
            <person name="Marletaz F."/>
            <person name="Yue J.X."/>
            <person name="O'Connell B."/>
            <person name="Jenkins J."/>
            <person name="Brandt A."/>
            <person name="Calef R."/>
            <person name="Tung C.H."/>
            <person name="Huang T.K."/>
            <person name="Schmutz J."/>
            <person name="Satoh N."/>
            <person name="Yu J.K."/>
            <person name="Putnam N.H."/>
            <person name="Green R.E."/>
            <person name="Rokhsar D.S."/>
        </authorList>
    </citation>
    <scope>NUCLEOTIDE SEQUENCE [LARGE SCALE GENOMIC DNA]</scope>
    <source>
        <strain evidence="4">S238N-H82</strain>
    </source>
</reference>
<dbReference type="GeneID" id="118416526"/>
<protein>
    <submittedName>
        <fullName evidence="5">Kelch repeat and BTB domain-containing protein 2-like</fullName>
    </submittedName>
</protein>
<dbReference type="Proteomes" id="UP000001554">
    <property type="component" value="Chromosome 5"/>
</dbReference>
<dbReference type="InterPro" id="IPR000210">
    <property type="entry name" value="BTB/POZ_dom"/>
</dbReference>
<dbReference type="GO" id="GO:0031463">
    <property type="term" value="C:Cul3-RING ubiquitin ligase complex"/>
    <property type="evidence" value="ECO:0000318"/>
    <property type="project" value="GO_Central"/>
</dbReference>
<dbReference type="SUPFAM" id="SSF117281">
    <property type="entry name" value="Kelch motif"/>
    <property type="match status" value="1"/>
</dbReference>
<dbReference type="Gene3D" id="1.25.40.420">
    <property type="match status" value="1"/>
</dbReference>
<dbReference type="GO" id="GO:0005737">
    <property type="term" value="C:cytoplasm"/>
    <property type="evidence" value="ECO:0000318"/>
    <property type="project" value="GO_Central"/>
</dbReference>
<dbReference type="PANTHER" id="PTHR24412:SF491">
    <property type="entry name" value="KELCH REPEAT AND BTB DOMAIN-CONTAINING PROTEIN 12"/>
    <property type="match status" value="1"/>
</dbReference>